<dbReference type="RefSeq" id="WP_109666914.1">
    <property type="nucleotide sequence ID" value="NZ_QGGW01000003.1"/>
</dbReference>
<feature type="domain" description="N-acetyltransferase" evidence="1">
    <location>
        <begin position="15"/>
        <end position="150"/>
    </location>
</feature>
<evidence type="ECO:0000313" key="2">
    <source>
        <dbReference type="EMBL" id="PWK60828.1"/>
    </source>
</evidence>
<keyword evidence="3" id="KW-1185">Reference proteome</keyword>
<comment type="caution">
    <text evidence="2">The sequence shown here is derived from an EMBL/GenBank/DDBJ whole genome shotgun (WGS) entry which is preliminary data.</text>
</comment>
<dbReference type="EMBL" id="QGGW01000003">
    <property type="protein sequence ID" value="PWK60828.1"/>
    <property type="molecule type" value="Genomic_DNA"/>
</dbReference>
<dbReference type="Gene3D" id="3.40.630.30">
    <property type="match status" value="1"/>
</dbReference>
<protein>
    <submittedName>
        <fullName evidence="2">Ribosomal-protein-alanine N-acetyltransferase</fullName>
    </submittedName>
</protein>
<gene>
    <name evidence="2" type="ORF">C7455_10325</name>
</gene>
<dbReference type="Pfam" id="PF13302">
    <property type="entry name" value="Acetyltransf_3"/>
    <property type="match status" value="1"/>
</dbReference>
<name>A0A316GKV1_9RHOB</name>
<sequence length="176" mass="19130">MSAGIFQIPTLTTERLTLRAPRMSDFDAFAEFRASDRARFVGSPNTRSEAWGQFLGLAGQWAILGYGRWIVADTATDAPLGVVGLLFPVGWPEPEIGWTMFADGEGRGLAHEAALAARAYAYGTAGWTTAISLINPANERSVALGRKMGCHPEGQFVHDAYGTMHIWRHPAPEDLP</sequence>
<dbReference type="PANTHER" id="PTHR43792:SF1">
    <property type="entry name" value="N-ACETYLTRANSFERASE DOMAIN-CONTAINING PROTEIN"/>
    <property type="match status" value="1"/>
</dbReference>
<dbReference type="PANTHER" id="PTHR43792">
    <property type="entry name" value="GNAT FAMILY, PUTATIVE (AFU_ORTHOLOGUE AFUA_3G00765)-RELATED-RELATED"/>
    <property type="match status" value="1"/>
</dbReference>
<organism evidence="2 3">
    <name type="scientific">Roseicyclus mahoneyensis</name>
    <dbReference type="NCBI Taxonomy" id="164332"/>
    <lineage>
        <taxon>Bacteria</taxon>
        <taxon>Pseudomonadati</taxon>
        <taxon>Pseudomonadota</taxon>
        <taxon>Alphaproteobacteria</taxon>
        <taxon>Rhodobacterales</taxon>
        <taxon>Roseobacteraceae</taxon>
        <taxon>Roseicyclus</taxon>
    </lineage>
</organism>
<dbReference type="InterPro" id="IPR051531">
    <property type="entry name" value="N-acetyltransferase"/>
</dbReference>
<dbReference type="Proteomes" id="UP000245708">
    <property type="component" value="Unassembled WGS sequence"/>
</dbReference>
<dbReference type="SUPFAM" id="SSF55729">
    <property type="entry name" value="Acyl-CoA N-acyltransferases (Nat)"/>
    <property type="match status" value="1"/>
</dbReference>
<proteinExistence type="predicted"/>
<reference evidence="2 3" key="1">
    <citation type="submission" date="2018-05" db="EMBL/GenBank/DDBJ databases">
        <title>Genomic Encyclopedia of Type Strains, Phase IV (KMG-IV): sequencing the most valuable type-strain genomes for metagenomic binning, comparative biology and taxonomic classification.</title>
        <authorList>
            <person name="Goeker M."/>
        </authorList>
    </citation>
    <scope>NUCLEOTIDE SEQUENCE [LARGE SCALE GENOMIC DNA]</scope>
    <source>
        <strain evidence="2 3">DSM 16097</strain>
    </source>
</reference>
<dbReference type="OrthoDB" id="6293260at2"/>
<accession>A0A316GKV1</accession>
<keyword evidence="2" id="KW-0808">Transferase</keyword>
<evidence type="ECO:0000313" key="3">
    <source>
        <dbReference type="Proteomes" id="UP000245708"/>
    </source>
</evidence>
<dbReference type="GO" id="GO:0016747">
    <property type="term" value="F:acyltransferase activity, transferring groups other than amino-acyl groups"/>
    <property type="evidence" value="ECO:0007669"/>
    <property type="project" value="InterPro"/>
</dbReference>
<dbReference type="InterPro" id="IPR000182">
    <property type="entry name" value="GNAT_dom"/>
</dbReference>
<dbReference type="InterPro" id="IPR016181">
    <property type="entry name" value="Acyl_CoA_acyltransferase"/>
</dbReference>
<dbReference type="AlphaFoldDB" id="A0A316GKV1"/>
<evidence type="ECO:0000259" key="1">
    <source>
        <dbReference type="Pfam" id="PF13302"/>
    </source>
</evidence>